<reference evidence="2 3" key="1">
    <citation type="journal article" date="2015" name="Nature">
        <title>rRNA introns, odd ribosomes, and small enigmatic genomes across a large radiation of phyla.</title>
        <authorList>
            <person name="Brown C.T."/>
            <person name="Hug L.A."/>
            <person name="Thomas B.C."/>
            <person name="Sharon I."/>
            <person name="Castelle C.J."/>
            <person name="Singh A."/>
            <person name="Wilkins M.J."/>
            <person name="Williams K.H."/>
            <person name="Banfield J.F."/>
        </authorList>
    </citation>
    <scope>NUCLEOTIDE SEQUENCE [LARGE SCALE GENOMIC DNA]</scope>
</reference>
<evidence type="ECO:0000313" key="3">
    <source>
        <dbReference type="Proteomes" id="UP000034022"/>
    </source>
</evidence>
<comment type="caution">
    <text evidence="2">The sequence shown here is derived from an EMBL/GenBank/DDBJ whole genome shotgun (WGS) entry which is preliminary data.</text>
</comment>
<dbReference type="SUPFAM" id="SSF53335">
    <property type="entry name" value="S-adenosyl-L-methionine-dependent methyltransferases"/>
    <property type="match status" value="1"/>
</dbReference>
<dbReference type="Pfam" id="PF08241">
    <property type="entry name" value="Methyltransf_11"/>
    <property type="match status" value="1"/>
</dbReference>
<dbReference type="CDD" id="cd02440">
    <property type="entry name" value="AdoMet_MTases"/>
    <property type="match status" value="1"/>
</dbReference>
<organism evidence="2 3">
    <name type="scientific">Candidatus Falkowbacteria bacterium GW2011_GWE1_38_31</name>
    <dbReference type="NCBI Taxonomy" id="1618638"/>
    <lineage>
        <taxon>Bacteria</taxon>
        <taxon>Candidatus Falkowiibacteriota</taxon>
    </lineage>
</organism>
<evidence type="ECO:0000313" key="2">
    <source>
        <dbReference type="EMBL" id="KKQ69101.1"/>
    </source>
</evidence>
<feature type="domain" description="Methyltransferase type 11" evidence="1">
    <location>
        <begin position="72"/>
        <end position="145"/>
    </location>
</feature>
<dbReference type="InterPro" id="IPR029063">
    <property type="entry name" value="SAM-dependent_MTases_sf"/>
</dbReference>
<accession>A0A0G0MW05</accession>
<protein>
    <recommendedName>
        <fullName evidence="1">Methyltransferase type 11 domain-containing protein</fullName>
    </recommendedName>
</protein>
<evidence type="ECO:0000259" key="1">
    <source>
        <dbReference type="Pfam" id="PF08241"/>
    </source>
</evidence>
<dbReference type="AlphaFoldDB" id="A0A0G0MW05"/>
<gene>
    <name evidence="2" type="ORF">US91_C0016G0009</name>
</gene>
<dbReference type="Gene3D" id="3.40.50.150">
    <property type="entry name" value="Vaccinia Virus protein VP39"/>
    <property type="match status" value="1"/>
</dbReference>
<dbReference type="EMBL" id="LBUU01000016">
    <property type="protein sequence ID" value="KKQ69101.1"/>
    <property type="molecule type" value="Genomic_DNA"/>
</dbReference>
<dbReference type="Proteomes" id="UP000034022">
    <property type="component" value="Unassembled WGS sequence"/>
</dbReference>
<dbReference type="InterPro" id="IPR013216">
    <property type="entry name" value="Methyltransf_11"/>
</dbReference>
<proteinExistence type="predicted"/>
<name>A0A0G0MW05_9BACT</name>
<sequence>MNILKQIYYKIKCKLITNKYADYKREKYEDRNVLENIIFPYVLANFNLKTVLDIGREDYQEFYNQFFKNQELWTLDYNPEHQEFGAPRRHIIDDAGNVKKHWQDNYFDLIILNGVIGWGLNDIEKIEKALSGIIDILKPGGLLIIGWNNFKDVEVVNPDSIKALGRLKPFVFPPLKTCKFECVNGNHTYNFYKKI</sequence>